<name>A0ACC2SLN2_9FUNG</name>
<proteinExistence type="predicted"/>
<organism evidence="1 2">
    <name type="scientific">Entomophthora muscae</name>
    <dbReference type="NCBI Taxonomy" id="34485"/>
    <lineage>
        <taxon>Eukaryota</taxon>
        <taxon>Fungi</taxon>
        <taxon>Fungi incertae sedis</taxon>
        <taxon>Zoopagomycota</taxon>
        <taxon>Entomophthoromycotina</taxon>
        <taxon>Entomophthoromycetes</taxon>
        <taxon>Entomophthorales</taxon>
        <taxon>Entomophthoraceae</taxon>
        <taxon>Entomophthora</taxon>
    </lineage>
</organism>
<reference evidence="1" key="1">
    <citation type="submission" date="2022-04" db="EMBL/GenBank/DDBJ databases">
        <title>Genome of the entomopathogenic fungus Entomophthora muscae.</title>
        <authorList>
            <person name="Elya C."/>
            <person name="Lovett B.R."/>
            <person name="Lee E."/>
            <person name="Macias A.M."/>
            <person name="Hajek A.E."/>
            <person name="De Bivort B.L."/>
            <person name="Kasson M.T."/>
            <person name="De Fine Licht H.H."/>
            <person name="Stajich J.E."/>
        </authorList>
    </citation>
    <scope>NUCLEOTIDE SEQUENCE</scope>
    <source>
        <strain evidence="1">Berkeley</strain>
    </source>
</reference>
<dbReference type="Proteomes" id="UP001165960">
    <property type="component" value="Unassembled WGS sequence"/>
</dbReference>
<keyword evidence="2" id="KW-1185">Reference proteome</keyword>
<sequence length="161" mass="18522">MMRQKPFWMQPDRSASSHQLWSRLGIFAYHHPIVHETRQDLAERFGPGPLANLSFHKATLHGSSYQEQLICQLLLDLCMQHLVIQPKIFRPSYSGSQQHPRTRVWAGRDQQCKLWLNLEASHPTSFERMLASALRGEQICTVNIHNLAATLYLPVLDRLAG</sequence>
<dbReference type="EMBL" id="QTSX02004977">
    <property type="protein sequence ID" value="KAJ9063179.1"/>
    <property type="molecule type" value="Genomic_DNA"/>
</dbReference>
<accession>A0ACC2SLN2</accession>
<comment type="caution">
    <text evidence="1">The sequence shown here is derived from an EMBL/GenBank/DDBJ whole genome shotgun (WGS) entry which is preliminary data.</text>
</comment>
<evidence type="ECO:0000313" key="2">
    <source>
        <dbReference type="Proteomes" id="UP001165960"/>
    </source>
</evidence>
<evidence type="ECO:0000313" key="1">
    <source>
        <dbReference type="EMBL" id="KAJ9063179.1"/>
    </source>
</evidence>
<protein>
    <submittedName>
        <fullName evidence="1">Uncharacterized protein</fullName>
    </submittedName>
</protein>
<gene>
    <name evidence="1" type="ORF">DSO57_1002913</name>
</gene>